<comment type="caution">
    <text evidence="3">The sequence shown here is derived from an EMBL/GenBank/DDBJ whole genome shotgun (WGS) entry which is preliminary data.</text>
</comment>
<organism evidence="3 4">
    <name type="scientific">Leucosporidium creatinivorum</name>
    <dbReference type="NCBI Taxonomy" id="106004"/>
    <lineage>
        <taxon>Eukaryota</taxon>
        <taxon>Fungi</taxon>
        <taxon>Dikarya</taxon>
        <taxon>Basidiomycota</taxon>
        <taxon>Pucciniomycotina</taxon>
        <taxon>Microbotryomycetes</taxon>
        <taxon>Leucosporidiales</taxon>
        <taxon>Leucosporidium</taxon>
    </lineage>
</organism>
<dbReference type="EMBL" id="MCGR01000001">
    <property type="protein sequence ID" value="ORY92869.1"/>
    <property type="molecule type" value="Genomic_DNA"/>
</dbReference>
<evidence type="ECO:0000256" key="2">
    <source>
        <dbReference type="SAM" id="MobiDB-lite"/>
    </source>
</evidence>
<dbReference type="GO" id="GO:0005739">
    <property type="term" value="C:mitochondrion"/>
    <property type="evidence" value="ECO:0007669"/>
    <property type="project" value="TreeGrafter"/>
</dbReference>
<evidence type="ECO:0000313" key="3">
    <source>
        <dbReference type="EMBL" id="ORY92869.1"/>
    </source>
</evidence>
<proteinExistence type="predicted"/>
<dbReference type="OrthoDB" id="284292at2759"/>
<evidence type="ECO:0000256" key="1">
    <source>
        <dbReference type="ARBA" id="ARBA00023186"/>
    </source>
</evidence>
<keyword evidence="1" id="KW-0143">Chaperone</keyword>
<reference evidence="3 4" key="1">
    <citation type="submission" date="2016-07" db="EMBL/GenBank/DDBJ databases">
        <title>Pervasive Adenine N6-methylation of Active Genes in Fungi.</title>
        <authorList>
            <consortium name="DOE Joint Genome Institute"/>
            <person name="Mondo S.J."/>
            <person name="Dannebaum R.O."/>
            <person name="Kuo R.C."/>
            <person name="Labutti K."/>
            <person name="Haridas S."/>
            <person name="Kuo A."/>
            <person name="Salamov A."/>
            <person name="Ahrendt S.R."/>
            <person name="Lipzen A."/>
            <person name="Sullivan W."/>
            <person name="Andreopoulos W.B."/>
            <person name="Clum A."/>
            <person name="Lindquist E."/>
            <person name="Daum C."/>
            <person name="Ramamoorthy G.K."/>
            <person name="Gryganskyi A."/>
            <person name="Culley D."/>
            <person name="Magnuson J.K."/>
            <person name="James T.Y."/>
            <person name="O'Malley M.A."/>
            <person name="Stajich J.E."/>
            <person name="Spatafora J.W."/>
            <person name="Visel A."/>
            <person name="Grigoriev I.V."/>
        </authorList>
    </citation>
    <scope>NUCLEOTIDE SEQUENCE [LARGE SCALE GENOMIC DNA]</scope>
    <source>
        <strain evidence="3 4">62-1032</strain>
    </source>
</reference>
<evidence type="ECO:0000313" key="4">
    <source>
        <dbReference type="Proteomes" id="UP000193467"/>
    </source>
</evidence>
<dbReference type="InterPro" id="IPR036714">
    <property type="entry name" value="SDH_sf"/>
</dbReference>
<dbReference type="GO" id="GO:0006121">
    <property type="term" value="P:mitochondrial electron transport, succinate to ubiquinone"/>
    <property type="evidence" value="ECO:0007669"/>
    <property type="project" value="TreeGrafter"/>
</dbReference>
<gene>
    <name evidence="3" type="ORF">BCR35DRAFT_349183</name>
</gene>
<dbReference type="InParanoid" id="A0A1Y2G733"/>
<dbReference type="InterPro" id="IPR005631">
    <property type="entry name" value="SDH"/>
</dbReference>
<dbReference type="GO" id="GO:0034553">
    <property type="term" value="P:mitochondrial respiratory chain complex II assembly"/>
    <property type="evidence" value="ECO:0007669"/>
    <property type="project" value="TreeGrafter"/>
</dbReference>
<dbReference type="PANTHER" id="PTHR12469:SF2">
    <property type="entry name" value="SUCCINATE DEHYDROGENASE ASSEMBLY FACTOR 2, MITOCHONDRIAL"/>
    <property type="match status" value="1"/>
</dbReference>
<feature type="compositionally biased region" description="Pro residues" evidence="2">
    <location>
        <begin position="56"/>
        <end position="68"/>
    </location>
</feature>
<dbReference type="Pfam" id="PF03937">
    <property type="entry name" value="Sdh5"/>
    <property type="match status" value="1"/>
</dbReference>
<keyword evidence="4" id="KW-1185">Reference proteome</keyword>
<dbReference type="SUPFAM" id="SSF109910">
    <property type="entry name" value="YgfY-like"/>
    <property type="match status" value="1"/>
</dbReference>
<dbReference type="STRING" id="106004.A0A1Y2G733"/>
<accession>A0A1Y2G733</accession>
<dbReference type="GO" id="GO:0006099">
    <property type="term" value="P:tricarboxylic acid cycle"/>
    <property type="evidence" value="ECO:0007669"/>
    <property type="project" value="TreeGrafter"/>
</dbReference>
<feature type="region of interest" description="Disordered" evidence="2">
    <location>
        <begin position="21"/>
        <end position="87"/>
    </location>
</feature>
<name>A0A1Y2G733_9BASI</name>
<dbReference type="AlphaFoldDB" id="A0A1Y2G733"/>
<sequence>MQRFALSTRTFLRPCTRSLHLTRPSFTPSKAPESDLTHPALLRDPPAETPTDPWSLTPPPPPPSPTGPTPTLKELLASPHPEGRDNEPIDILRKRLVYESRKRGILEMDLILATFAKSRLAELDEGQLREYDRFLTLPIGPSSTMLPARLLHRNPGRVVGFSTSCSAMLRIGAGRLGGCPIWRRGSRCGGCYSGAGLDGMKVPRLESRRQRARKERGTAARRCFFAWCSVEGLAVALSSSCS</sequence>
<protein>
    <submittedName>
        <fullName evidence="3">Uncharacterized protein</fullName>
    </submittedName>
</protein>
<dbReference type="Proteomes" id="UP000193467">
    <property type="component" value="Unassembled WGS sequence"/>
</dbReference>
<dbReference type="Gene3D" id="1.10.150.250">
    <property type="entry name" value="Flavinator of succinate dehydrogenase"/>
    <property type="match status" value="1"/>
</dbReference>
<dbReference type="PANTHER" id="PTHR12469">
    <property type="entry name" value="PROTEIN EMI5 HOMOLOG, MITOCHONDRIAL"/>
    <property type="match status" value="1"/>
</dbReference>